<dbReference type="InParanoid" id="G2YEM8"/>
<dbReference type="HOGENOM" id="CLU_2941461_0_0_1"/>
<dbReference type="EMBL" id="FQ790324">
    <property type="protein sequence ID" value="CCD50226.1"/>
    <property type="molecule type" value="Genomic_DNA"/>
</dbReference>
<reference evidence="2" key="1">
    <citation type="journal article" date="2011" name="PLoS Genet.">
        <title>Genomic analysis of the necrotrophic fungal pathogens Sclerotinia sclerotiorum and Botrytis cinerea.</title>
        <authorList>
            <person name="Amselem J."/>
            <person name="Cuomo C.A."/>
            <person name="van Kan J.A."/>
            <person name="Viaud M."/>
            <person name="Benito E.P."/>
            <person name="Couloux A."/>
            <person name="Coutinho P.M."/>
            <person name="de Vries R.P."/>
            <person name="Dyer P.S."/>
            <person name="Fillinger S."/>
            <person name="Fournier E."/>
            <person name="Gout L."/>
            <person name="Hahn M."/>
            <person name="Kohn L."/>
            <person name="Lapalu N."/>
            <person name="Plummer K.M."/>
            <person name="Pradier J.M."/>
            <person name="Quevillon E."/>
            <person name="Sharon A."/>
            <person name="Simon A."/>
            <person name="ten Have A."/>
            <person name="Tudzynski B."/>
            <person name="Tudzynski P."/>
            <person name="Wincker P."/>
            <person name="Andrew M."/>
            <person name="Anthouard V."/>
            <person name="Beever R.E."/>
            <person name="Beffa R."/>
            <person name="Benoit I."/>
            <person name="Bouzid O."/>
            <person name="Brault B."/>
            <person name="Chen Z."/>
            <person name="Choquer M."/>
            <person name="Collemare J."/>
            <person name="Cotton P."/>
            <person name="Danchin E.G."/>
            <person name="Da Silva C."/>
            <person name="Gautier A."/>
            <person name="Giraud C."/>
            <person name="Giraud T."/>
            <person name="Gonzalez C."/>
            <person name="Grossetete S."/>
            <person name="Guldener U."/>
            <person name="Henrissat B."/>
            <person name="Howlett B.J."/>
            <person name="Kodira C."/>
            <person name="Kretschmer M."/>
            <person name="Lappartient A."/>
            <person name="Leroch M."/>
            <person name="Levis C."/>
            <person name="Mauceli E."/>
            <person name="Neuveglise C."/>
            <person name="Oeser B."/>
            <person name="Pearson M."/>
            <person name="Poulain J."/>
            <person name="Poussereau N."/>
            <person name="Quesneville H."/>
            <person name="Rascle C."/>
            <person name="Schumacher J."/>
            <person name="Segurens B."/>
            <person name="Sexton A."/>
            <person name="Silva E."/>
            <person name="Sirven C."/>
            <person name="Soanes D.M."/>
            <person name="Talbot N.J."/>
            <person name="Templeton M."/>
            <person name="Yandava C."/>
            <person name="Yarden O."/>
            <person name="Zeng Q."/>
            <person name="Rollins J.A."/>
            <person name="Lebrun M.H."/>
            <person name="Dickman M."/>
        </authorList>
    </citation>
    <scope>NUCLEOTIDE SEQUENCE [LARGE SCALE GENOMIC DNA]</scope>
    <source>
        <strain evidence="2">T4</strain>
    </source>
</reference>
<gene>
    <name evidence="1" type="ORF">BofuT4_P091850.1</name>
</gene>
<evidence type="ECO:0000313" key="2">
    <source>
        <dbReference type="Proteomes" id="UP000008177"/>
    </source>
</evidence>
<sequence length="60" mass="6792">MMHLIPAEDISRPSRLQTLPQLVIDREGVHSCFHAINTNGCRMNKQTILDALGNLIQHSR</sequence>
<evidence type="ECO:0000313" key="1">
    <source>
        <dbReference type="EMBL" id="CCD50226.1"/>
    </source>
</evidence>
<organism evidence="1 2">
    <name type="scientific">Botryotinia fuckeliana (strain T4)</name>
    <name type="common">Noble rot fungus</name>
    <name type="synonym">Botrytis cinerea</name>
    <dbReference type="NCBI Taxonomy" id="999810"/>
    <lineage>
        <taxon>Eukaryota</taxon>
        <taxon>Fungi</taxon>
        <taxon>Dikarya</taxon>
        <taxon>Ascomycota</taxon>
        <taxon>Pezizomycotina</taxon>
        <taxon>Leotiomycetes</taxon>
        <taxon>Helotiales</taxon>
        <taxon>Sclerotiniaceae</taxon>
        <taxon>Botrytis</taxon>
    </lineage>
</organism>
<accession>G2YEM8</accession>
<name>G2YEM8_BOTF4</name>
<dbReference type="AlphaFoldDB" id="G2YEM8"/>
<proteinExistence type="predicted"/>
<protein>
    <submittedName>
        <fullName evidence="1">Uncharacterized protein</fullName>
    </submittedName>
</protein>
<dbReference type="Proteomes" id="UP000008177">
    <property type="component" value="Unplaced contigs"/>
</dbReference>